<reference evidence="2 3" key="1">
    <citation type="journal article" date="2016" name="PLoS ONE">
        <title>A First Insight into the Genome of the Filter-Feeder Mussel Mytilus galloprovincialis.</title>
        <authorList>
            <person name="Murgarella M."/>
            <person name="Puiu D."/>
            <person name="Novoa B."/>
            <person name="Figueras A."/>
            <person name="Posada D."/>
            <person name="Canchaya C."/>
        </authorList>
    </citation>
    <scope>NUCLEOTIDE SEQUENCE [LARGE SCALE GENOMIC DNA]</scope>
    <source>
        <tissue evidence="2">Muscle</tissue>
    </source>
</reference>
<dbReference type="EMBL" id="KV593884">
    <property type="protein sequence ID" value="OPL21221.1"/>
    <property type="molecule type" value="Genomic_DNA"/>
</dbReference>
<dbReference type="Proteomes" id="UP000266721">
    <property type="component" value="Unassembled WGS sequence"/>
</dbReference>
<evidence type="ECO:0000313" key="3">
    <source>
        <dbReference type="Proteomes" id="UP000266721"/>
    </source>
</evidence>
<organism evidence="2 3">
    <name type="scientific">Mytilus galloprovincialis</name>
    <name type="common">Mediterranean mussel</name>
    <dbReference type="NCBI Taxonomy" id="29158"/>
    <lineage>
        <taxon>Eukaryota</taxon>
        <taxon>Metazoa</taxon>
        <taxon>Spiralia</taxon>
        <taxon>Lophotrochozoa</taxon>
        <taxon>Mollusca</taxon>
        <taxon>Bivalvia</taxon>
        <taxon>Autobranchia</taxon>
        <taxon>Pteriomorphia</taxon>
        <taxon>Mytilida</taxon>
        <taxon>Mytiloidea</taxon>
        <taxon>Mytilidae</taxon>
        <taxon>Mytilinae</taxon>
        <taxon>Mytilus</taxon>
    </lineage>
</organism>
<keyword evidence="1" id="KW-0175">Coiled coil</keyword>
<dbReference type="SMR" id="A0A3R5UDL1"/>
<keyword evidence="3" id="KW-1185">Reference proteome</keyword>
<evidence type="ECO:0000313" key="2">
    <source>
        <dbReference type="EMBL" id="OPL21221.1"/>
    </source>
</evidence>
<feature type="non-terminal residue" evidence="2">
    <location>
        <position position="93"/>
    </location>
</feature>
<gene>
    <name evidence="2" type="ORF">AM593_09451</name>
</gene>
<name>A0A3R5UDL1_MYTGA</name>
<dbReference type="AlphaFoldDB" id="A0A3R5UDL1"/>
<protein>
    <submittedName>
        <fullName evidence="2">Uncharacterized protein</fullName>
    </submittedName>
</protein>
<sequence length="93" mass="11406">LFVAKINRKVIDIKLFFQMAEFKDLHVEHLQQEDVDREDDFQKFLLTISDIEEEIEELAIQEQTQLVEEEEKLKNRYEQIIKELEEKLRKEQQ</sequence>
<accession>A0A3R5UDL1</accession>
<feature type="coiled-coil region" evidence="1">
    <location>
        <begin position="52"/>
        <end position="90"/>
    </location>
</feature>
<proteinExistence type="predicted"/>
<feature type="non-terminal residue" evidence="2">
    <location>
        <position position="1"/>
    </location>
</feature>
<evidence type="ECO:0000256" key="1">
    <source>
        <dbReference type="SAM" id="Coils"/>
    </source>
</evidence>